<dbReference type="CDD" id="cd00378">
    <property type="entry name" value="SHMT"/>
    <property type="match status" value="1"/>
</dbReference>
<keyword evidence="3 7" id="KW-0554">One-carbon metabolism</keyword>
<feature type="site" description="Plays an important role in substrate specificity" evidence="7">
    <location>
        <position position="225"/>
    </location>
</feature>
<sequence>MEQLRKQDPAVLAAMNLELGRQRNNIELIASENIVSEAVMEAMGSVLTNKYAEGYPGKRYYGGCEHVDIVENIARDRAKELFGAEHANVQPHSGAQANLAVYLAALKPGDTVLGMNLAHGGHLTHGSPVNASGLLYNFVAYGVQEDTFLIDYDELRKAAFKHRPRLIVAGASAYPRIIDFEKIAAIANDVGALFMVDMAHIAGLVAAGLHPNPVPHAHFVTTTTHKTLRGPRGGMILCRQSWAAAIDKAVFPGTQGGPLMHVIASKAVALGEALQPSFKTYAENVVKNAKVLAETLTAEGLNLVSGGTDNHLMLIDTRNLNITGKDAEHVLDSIGITVNKNAIPFDPTSPFVTSGIRIGTPAVTSRGMDEEAMKVIGRIIALVLKNSKDEAVLAKARGQVVELTDKFPIYPGLSYE</sequence>
<feature type="binding site" evidence="7">
    <location>
        <position position="117"/>
    </location>
    <ligand>
        <name>(6S)-5,6,7,8-tetrahydrofolate</name>
        <dbReference type="ChEBI" id="CHEBI:57453"/>
    </ligand>
</feature>
<protein>
    <recommendedName>
        <fullName evidence="7">Serine hydroxymethyltransferase</fullName>
        <shortName evidence="7">SHMT</shortName>
        <shortName evidence="7">Serine methylase</shortName>
        <ecNumber evidence="7">2.1.2.1</ecNumber>
    </recommendedName>
</protein>
<comment type="subunit">
    <text evidence="7">Homodimer.</text>
</comment>
<comment type="catalytic activity">
    <reaction evidence="7">
        <text>(6R)-5,10-methylene-5,6,7,8-tetrahydrofolate + glycine + H2O = (6S)-5,6,7,8-tetrahydrofolate + L-serine</text>
        <dbReference type="Rhea" id="RHEA:15481"/>
        <dbReference type="ChEBI" id="CHEBI:15377"/>
        <dbReference type="ChEBI" id="CHEBI:15636"/>
        <dbReference type="ChEBI" id="CHEBI:33384"/>
        <dbReference type="ChEBI" id="CHEBI:57305"/>
        <dbReference type="ChEBI" id="CHEBI:57453"/>
        <dbReference type="EC" id="2.1.2.1"/>
    </reaction>
</comment>
<keyword evidence="4 7" id="KW-0028">Amino-acid biosynthesis</keyword>
<keyword evidence="7" id="KW-0963">Cytoplasm</keyword>
<dbReference type="InterPro" id="IPR039429">
    <property type="entry name" value="SHMT-like_dom"/>
</dbReference>
<dbReference type="NCBIfam" id="NF000586">
    <property type="entry name" value="PRK00011.1"/>
    <property type="match status" value="1"/>
</dbReference>
<feature type="binding site" evidence="7">
    <location>
        <begin position="349"/>
        <end position="351"/>
    </location>
    <ligand>
        <name>(6S)-5,6,7,8-tetrahydrofolate</name>
        <dbReference type="ChEBI" id="CHEBI:57453"/>
    </ligand>
</feature>
<dbReference type="PANTHER" id="PTHR11680">
    <property type="entry name" value="SERINE HYDROXYMETHYLTRANSFERASE"/>
    <property type="match status" value="1"/>
</dbReference>
<dbReference type="SUPFAM" id="SSF53383">
    <property type="entry name" value="PLP-dependent transferases"/>
    <property type="match status" value="1"/>
</dbReference>
<evidence type="ECO:0000256" key="6">
    <source>
        <dbReference type="ARBA" id="ARBA00022898"/>
    </source>
</evidence>
<dbReference type="PROSITE" id="PS00096">
    <property type="entry name" value="SHMT"/>
    <property type="match status" value="1"/>
</dbReference>
<dbReference type="GO" id="GO:0004372">
    <property type="term" value="F:glycine hydroxymethyltransferase activity"/>
    <property type="evidence" value="ECO:0007669"/>
    <property type="project" value="UniProtKB-EC"/>
</dbReference>
<dbReference type="HAMAP" id="MF_00051">
    <property type="entry name" value="SHMT"/>
    <property type="match status" value="1"/>
</dbReference>
<keyword evidence="10" id="KW-1185">Reference proteome</keyword>
<feature type="modified residue" description="N6-(pyridoxal phosphate)lysine" evidence="7">
    <location>
        <position position="226"/>
    </location>
</feature>
<dbReference type="Pfam" id="PF00464">
    <property type="entry name" value="SHMT"/>
    <property type="match status" value="1"/>
</dbReference>
<dbReference type="Gene3D" id="3.40.640.10">
    <property type="entry name" value="Type I PLP-dependent aspartate aminotransferase-like (Major domain)"/>
    <property type="match status" value="1"/>
</dbReference>
<dbReference type="InterPro" id="IPR019798">
    <property type="entry name" value="Ser_HO-MeTrfase_PLP_BS"/>
</dbReference>
<comment type="function">
    <text evidence="7">Catalyzes the reversible interconversion of serine and glycine with tetrahydrofolate (THF) serving as the one-carbon carrier. This reaction serves as the major source of one-carbon groups required for the biosynthesis of purines, thymidylate, methionine, and other important biomolecules. Also exhibits THF-independent aldolase activity toward beta-hydroxyamino acids, producing glycine and aldehydes, via a retro-aldol mechanism.</text>
</comment>
<comment type="caution">
    <text evidence="9">The sequence shown here is derived from an EMBL/GenBank/DDBJ whole genome shotgun (WGS) entry which is preliminary data.</text>
</comment>
<evidence type="ECO:0000259" key="8">
    <source>
        <dbReference type="Pfam" id="PF00464"/>
    </source>
</evidence>
<feature type="domain" description="Serine hydroxymethyltransferase-like" evidence="8">
    <location>
        <begin position="4"/>
        <end position="380"/>
    </location>
</feature>
<reference evidence="9 10" key="1">
    <citation type="submission" date="2024-02" db="EMBL/GenBank/DDBJ databases">
        <title>A nitrogen-fixing paenibacillus bacterium.</title>
        <authorList>
            <person name="Zhang W.L."/>
            <person name="Chen S.F."/>
        </authorList>
    </citation>
    <scope>NUCLEOTIDE SEQUENCE [LARGE SCALE GENOMIC DNA]</scope>
    <source>
        <strain evidence="9 10">M1</strain>
    </source>
</reference>
<dbReference type="EC" id="2.1.2.1" evidence="7"/>
<comment type="pathway">
    <text evidence="7">Amino-acid biosynthesis; glycine biosynthesis; glycine from L-serine: step 1/1.</text>
</comment>
<dbReference type="Proteomes" id="UP001306950">
    <property type="component" value="Unassembled WGS sequence"/>
</dbReference>
<keyword evidence="6 7" id="KW-0663">Pyridoxal phosphate</keyword>
<dbReference type="EMBL" id="JAZHPZ010000013">
    <property type="protein sequence ID" value="MEF2968198.1"/>
    <property type="molecule type" value="Genomic_DNA"/>
</dbReference>
<gene>
    <name evidence="7 9" type="primary">glyA</name>
    <name evidence="9" type="ORF">V3851_20410</name>
</gene>
<dbReference type="InterPro" id="IPR001085">
    <property type="entry name" value="Ser_HO-MeTrfase"/>
</dbReference>
<evidence type="ECO:0000256" key="4">
    <source>
        <dbReference type="ARBA" id="ARBA00022605"/>
    </source>
</evidence>
<comment type="cofactor">
    <cofactor evidence="1 7">
        <name>pyridoxal 5'-phosphate</name>
        <dbReference type="ChEBI" id="CHEBI:597326"/>
    </cofactor>
</comment>
<accession>A0ABU7VWQ2</accession>
<feature type="binding site" evidence="7">
    <location>
        <begin position="121"/>
        <end position="123"/>
    </location>
    <ligand>
        <name>(6S)-5,6,7,8-tetrahydrofolate</name>
        <dbReference type="ChEBI" id="CHEBI:57453"/>
    </ligand>
</feature>
<comment type="caution">
    <text evidence="7">Lacks conserved residue(s) required for the propagation of feature annotation.</text>
</comment>
<dbReference type="RefSeq" id="WP_331848410.1">
    <property type="nucleotide sequence ID" value="NZ_JAZHPZ010000013.1"/>
</dbReference>
<comment type="subcellular location">
    <subcellularLocation>
        <location evidence="7">Cytoplasm</location>
    </subcellularLocation>
</comment>
<evidence type="ECO:0000313" key="10">
    <source>
        <dbReference type="Proteomes" id="UP001306950"/>
    </source>
</evidence>
<organism evidence="9 10">
    <name type="scientific">Paenibacillus haidiansis</name>
    <dbReference type="NCBI Taxonomy" id="1574488"/>
    <lineage>
        <taxon>Bacteria</taxon>
        <taxon>Bacillati</taxon>
        <taxon>Bacillota</taxon>
        <taxon>Bacilli</taxon>
        <taxon>Bacillales</taxon>
        <taxon>Paenibacillaceae</taxon>
        <taxon>Paenibacillus</taxon>
    </lineage>
</organism>
<dbReference type="InterPro" id="IPR015421">
    <property type="entry name" value="PyrdxlP-dep_Trfase_major"/>
</dbReference>
<evidence type="ECO:0000313" key="9">
    <source>
        <dbReference type="EMBL" id="MEF2968198.1"/>
    </source>
</evidence>
<dbReference type="InterPro" id="IPR049943">
    <property type="entry name" value="Ser_HO-MeTrfase-like"/>
</dbReference>
<dbReference type="Gene3D" id="3.90.1150.10">
    <property type="entry name" value="Aspartate Aminotransferase, domain 1"/>
    <property type="match status" value="1"/>
</dbReference>
<proteinExistence type="inferred from homology"/>
<keyword evidence="5 7" id="KW-0808">Transferase</keyword>
<evidence type="ECO:0000256" key="5">
    <source>
        <dbReference type="ARBA" id="ARBA00022679"/>
    </source>
</evidence>
<evidence type="ECO:0000256" key="1">
    <source>
        <dbReference type="ARBA" id="ARBA00001933"/>
    </source>
</evidence>
<dbReference type="InterPro" id="IPR015424">
    <property type="entry name" value="PyrdxlP-dep_Trfase"/>
</dbReference>
<comment type="pathway">
    <text evidence="7">One-carbon metabolism; tetrahydrofolate interconversion.</text>
</comment>
<dbReference type="PANTHER" id="PTHR11680:SF35">
    <property type="entry name" value="SERINE HYDROXYMETHYLTRANSFERASE 1"/>
    <property type="match status" value="1"/>
</dbReference>
<dbReference type="PIRSF" id="PIRSF000412">
    <property type="entry name" value="SHMT"/>
    <property type="match status" value="1"/>
</dbReference>
<evidence type="ECO:0000256" key="2">
    <source>
        <dbReference type="ARBA" id="ARBA00006376"/>
    </source>
</evidence>
<evidence type="ECO:0000256" key="7">
    <source>
        <dbReference type="HAMAP-Rule" id="MF_00051"/>
    </source>
</evidence>
<comment type="similarity">
    <text evidence="2 7">Belongs to the SHMT family.</text>
</comment>
<dbReference type="InterPro" id="IPR015422">
    <property type="entry name" value="PyrdxlP-dep_Trfase_small"/>
</dbReference>
<evidence type="ECO:0000256" key="3">
    <source>
        <dbReference type="ARBA" id="ARBA00022563"/>
    </source>
</evidence>
<name>A0ABU7VWQ2_9BACL</name>